<evidence type="ECO:0000313" key="2">
    <source>
        <dbReference type="Proteomes" id="UP000317267"/>
    </source>
</evidence>
<name>A0A5C5PG87_9PSED</name>
<organism evidence="1 2">
    <name type="scientific">Pseudomonas grimontii</name>
    <dbReference type="NCBI Taxonomy" id="129847"/>
    <lineage>
        <taxon>Bacteria</taxon>
        <taxon>Pseudomonadati</taxon>
        <taxon>Pseudomonadota</taxon>
        <taxon>Gammaproteobacteria</taxon>
        <taxon>Pseudomonadales</taxon>
        <taxon>Pseudomonadaceae</taxon>
        <taxon>Pseudomonas</taxon>
    </lineage>
</organism>
<dbReference type="EMBL" id="VFES01000011">
    <property type="protein sequence ID" value="TWR64646.1"/>
    <property type="molecule type" value="Genomic_DNA"/>
</dbReference>
<sequence>MIVILPLSRSGMMPMDKFEKLASKPHLNGPKQQHYVPRFYLEGFTSDQTLSVFDRIKGEIRHRQKPQNIATVGHLYTFEDNQDRKRFDFEALFGLVENAAAPILNSLVQGESLSSKDRESFALFLGLAAVRTPAAIADAKAAHAGLVKAQTRHWYSDENEVLQNLKKKAGSEEDEASLRDQARKVAEMVRSDSYDVEVDSQFALHRSLNVWHIVAEELFKRDWVILHVPGDEHSFLTSDSPIVVQSMSSSLRHEPIGYGSPHAQILFPLTSKCALVASGLLARTGRSIITVEDLHRFNLTIAQDCYRYVMGEDADLVERITTELNLAETSWKPKSSVAVEYQIEVDGKVSALGVLKRNGC</sequence>
<comment type="caution">
    <text evidence="1">The sequence shown here is derived from an EMBL/GenBank/DDBJ whole genome shotgun (WGS) entry which is preliminary data.</text>
</comment>
<gene>
    <name evidence="1" type="ORF">FIV39_18085</name>
</gene>
<protein>
    <submittedName>
        <fullName evidence="1">DUF4238 domain-containing protein</fullName>
    </submittedName>
</protein>
<dbReference type="Pfam" id="PF14022">
    <property type="entry name" value="DUF4238"/>
    <property type="match status" value="1"/>
</dbReference>
<accession>A0A5C5PG87</accession>
<dbReference type="Proteomes" id="UP000317267">
    <property type="component" value="Unassembled WGS sequence"/>
</dbReference>
<reference evidence="1 2" key="1">
    <citation type="submission" date="2019-06" db="EMBL/GenBank/DDBJ databases">
        <title>Pseudomonas bimorpha sp. nov. isolated from bovine raw milk and skim milk concentrate.</title>
        <authorList>
            <person name="Hofmann K."/>
            <person name="Huptas C."/>
            <person name="Doll E."/>
            <person name="Scherer S."/>
            <person name="Wenning M."/>
        </authorList>
    </citation>
    <scope>NUCLEOTIDE SEQUENCE [LARGE SCALE GENOMIC DNA]</scope>
    <source>
        <strain evidence="1 2">DSM 17515</strain>
    </source>
</reference>
<dbReference type="OrthoDB" id="7864018at2"/>
<dbReference type="InterPro" id="IPR025332">
    <property type="entry name" value="DUF4238"/>
</dbReference>
<dbReference type="AlphaFoldDB" id="A0A5C5PG87"/>
<proteinExistence type="predicted"/>
<evidence type="ECO:0000313" key="1">
    <source>
        <dbReference type="EMBL" id="TWR64646.1"/>
    </source>
</evidence>